<evidence type="ECO:0000256" key="1">
    <source>
        <dbReference type="SAM" id="MobiDB-lite"/>
    </source>
</evidence>
<evidence type="ECO:0000313" key="2">
    <source>
        <dbReference type="EMBL" id="MFB9075456.1"/>
    </source>
</evidence>
<protein>
    <submittedName>
        <fullName evidence="2">Uncharacterized protein</fullName>
    </submittedName>
</protein>
<accession>A0ABV5G995</accession>
<keyword evidence="3" id="KW-1185">Reference proteome</keyword>
<proteinExistence type="predicted"/>
<evidence type="ECO:0000313" key="3">
    <source>
        <dbReference type="Proteomes" id="UP001589575"/>
    </source>
</evidence>
<sequence length="117" mass="12653">MKGRPWRISTRPLRCPTRCAQSLRRAPRSAWTGRSSSAWSPTPRRPPGKSPCASTNWNANGTSSECWSSMPRPWPSWAPCSALPSAGSGCCCLVLSYRSFSSMPSRGGARLCSFSAA</sequence>
<organism evidence="2 3">
    <name type="scientific">Citricoccus parietis</name>
    <dbReference type="NCBI Taxonomy" id="592307"/>
    <lineage>
        <taxon>Bacteria</taxon>
        <taxon>Bacillati</taxon>
        <taxon>Actinomycetota</taxon>
        <taxon>Actinomycetes</taxon>
        <taxon>Micrococcales</taxon>
        <taxon>Micrococcaceae</taxon>
        <taxon>Citricoccus</taxon>
    </lineage>
</organism>
<comment type="caution">
    <text evidence="2">The sequence shown here is derived from an EMBL/GenBank/DDBJ whole genome shotgun (WGS) entry which is preliminary data.</text>
</comment>
<feature type="region of interest" description="Disordered" evidence="1">
    <location>
        <begin position="19"/>
        <end position="56"/>
    </location>
</feature>
<reference evidence="2 3" key="1">
    <citation type="submission" date="2024-09" db="EMBL/GenBank/DDBJ databases">
        <authorList>
            <person name="Sun Q."/>
            <person name="Mori K."/>
        </authorList>
    </citation>
    <scope>NUCLEOTIDE SEQUENCE [LARGE SCALE GENOMIC DNA]</scope>
    <source>
        <strain evidence="2 3">CCM 7609</strain>
    </source>
</reference>
<dbReference type="Proteomes" id="UP001589575">
    <property type="component" value="Unassembled WGS sequence"/>
</dbReference>
<name>A0ABV5G995_9MICC</name>
<dbReference type="EMBL" id="JBHMFI010000023">
    <property type="protein sequence ID" value="MFB9075456.1"/>
    <property type="molecule type" value="Genomic_DNA"/>
</dbReference>
<gene>
    <name evidence="2" type="ORF">ACFFX0_31550</name>
</gene>